<evidence type="ECO:0000256" key="2">
    <source>
        <dbReference type="SAM" id="MobiDB-lite"/>
    </source>
</evidence>
<organism evidence="3">
    <name type="scientific">Drosophila simulans</name>
    <name type="common">Fruit fly</name>
    <dbReference type="NCBI Taxonomy" id="7240"/>
    <lineage>
        <taxon>Eukaryota</taxon>
        <taxon>Metazoa</taxon>
        <taxon>Ecdysozoa</taxon>
        <taxon>Arthropoda</taxon>
        <taxon>Hexapoda</taxon>
        <taxon>Insecta</taxon>
        <taxon>Pterygota</taxon>
        <taxon>Neoptera</taxon>
        <taxon>Endopterygota</taxon>
        <taxon>Diptera</taxon>
        <taxon>Brachycera</taxon>
        <taxon>Muscomorpha</taxon>
        <taxon>Ephydroidea</taxon>
        <taxon>Drosophilidae</taxon>
        <taxon>Drosophila</taxon>
        <taxon>Sophophora</taxon>
    </lineage>
</organism>
<gene>
    <name evidence="3" type="primary">Dsim\GD17922</name>
    <name evidence="3" type="ORF">Dsimw501_GD17922</name>
</gene>
<sequence length="327" mass="37606">MNSRSKSAILHLSSDDTESSSKASNCDCNDFDDKMHSQMVHENKLREMEFKLAIANEKLALFDDKIKDKNEIIEALKMSNNVYKSDYKDRLDAQASIIKKLEEELSTLRKEKLNSSQDLETNSNKSKLRSTIFFLKESEKEKKLLISSLEAQIKEKAKTERENSQLIKSLKSQIGDNDEKLKDKHDLIATLEARLKENDRKNIENEHKNSLSVQICGIISEEKEYKSLIASLKNQIDQKSETLKKNKGVISSLKAQIKENDKINSEVIANHKAEIKEKDHQIYYLELGLNHLLYLMVKLNANKERLKETHKIISSEGQNEQQISNAL</sequence>
<reference evidence="3" key="3">
    <citation type="submission" date="2015-04" db="EMBL/GenBank/DDBJ databases">
        <authorList>
            <consortium name="FlyBase"/>
        </authorList>
    </citation>
    <scope>NUCLEOTIDE SEQUENCE</scope>
    <source>
        <strain evidence="3">W501</strain>
    </source>
</reference>
<name>A0A0J9RUD1_DROSI</name>
<accession>A0A0J9RUD1</accession>
<dbReference type="EMBL" id="CM002912">
    <property type="protein sequence ID" value="KMY99323.1"/>
    <property type="molecule type" value="Genomic_DNA"/>
</dbReference>
<evidence type="ECO:0000256" key="1">
    <source>
        <dbReference type="SAM" id="Coils"/>
    </source>
</evidence>
<reference evidence="3" key="1">
    <citation type="journal article" date="2013" name="Genome Res.">
        <title>A second-generation assembly of the Drosophila simulans genome provides new insights into patterns of lineage-specific divergence.</title>
        <authorList>
            <person name="Hu T.T."/>
            <person name="Eisen M.B."/>
            <person name="Thornton K.R."/>
            <person name="Andolfatto P."/>
        </authorList>
    </citation>
    <scope>NUCLEOTIDE SEQUENCE [LARGE SCALE GENOMIC DNA]</scope>
    <source>
        <strain evidence="3">W501</strain>
    </source>
</reference>
<dbReference type="Proteomes" id="UP000035880">
    <property type="component" value="Chromosome 3L"/>
</dbReference>
<feature type="coiled-coil region" evidence="1">
    <location>
        <begin position="84"/>
        <end position="169"/>
    </location>
</feature>
<feature type="region of interest" description="Disordered" evidence="2">
    <location>
        <begin position="1"/>
        <end position="24"/>
    </location>
</feature>
<protein>
    <submittedName>
        <fullName evidence="3">Uncharacterized protein</fullName>
    </submittedName>
</protein>
<keyword evidence="1" id="KW-0175">Coiled coil</keyword>
<reference evidence="3" key="2">
    <citation type="submission" date="2014-06" db="EMBL/GenBank/DDBJ databases">
        <authorList>
            <person name="Hu T."/>
            <person name="Eisen M.B."/>
            <person name="Thornton K.R."/>
            <person name="Andolfatto P."/>
        </authorList>
    </citation>
    <scope>NUCLEOTIDE SEQUENCE</scope>
    <source>
        <strain evidence="3">W501</strain>
    </source>
</reference>
<dbReference type="AlphaFoldDB" id="A0A0J9RUD1"/>
<dbReference type="KEGG" id="dsi:Dsimw501_GD17922"/>
<dbReference type="OrthoDB" id="7866395at2759"/>
<evidence type="ECO:0000313" key="3">
    <source>
        <dbReference type="EMBL" id="KMY99323.1"/>
    </source>
</evidence>
<proteinExistence type="predicted"/>